<dbReference type="InterPro" id="IPR002018">
    <property type="entry name" value="CarbesteraseB"/>
</dbReference>
<evidence type="ECO:0000256" key="2">
    <source>
        <dbReference type="ARBA" id="ARBA00022801"/>
    </source>
</evidence>
<gene>
    <name evidence="4" type="ORF">TRAPUB_1679</name>
</gene>
<protein>
    <submittedName>
        <fullName evidence="4">Bile salt-activated lipase</fullName>
    </submittedName>
</protein>
<dbReference type="AlphaFoldDB" id="A0A1M2VIR7"/>
<name>A0A1M2VIR7_TRAPU</name>
<dbReference type="SUPFAM" id="SSF53474">
    <property type="entry name" value="alpha/beta-Hydrolases"/>
    <property type="match status" value="1"/>
</dbReference>
<dbReference type="STRING" id="154538.A0A1M2VIR7"/>
<dbReference type="OrthoDB" id="408631at2759"/>
<keyword evidence="5" id="KW-1185">Reference proteome</keyword>
<accession>A0A1M2VIR7</accession>
<evidence type="ECO:0000259" key="3">
    <source>
        <dbReference type="Pfam" id="PF00135"/>
    </source>
</evidence>
<dbReference type="EMBL" id="MNAD01001172">
    <property type="protein sequence ID" value="OJT07494.1"/>
    <property type="molecule type" value="Genomic_DNA"/>
</dbReference>
<comment type="similarity">
    <text evidence="1">Belongs to the type-B carboxylesterase/lipase family.</text>
</comment>
<evidence type="ECO:0000313" key="4">
    <source>
        <dbReference type="EMBL" id="OJT07494.1"/>
    </source>
</evidence>
<dbReference type="PANTHER" id="PTHR43142">
    <property type="entry name" value="CARBOXYLIC ESTER HYDROLASE"/>
    <property type="match status" value="1"/>
</dbReference>
<comment type="caution">
    <text evidence="4">The sequence shown here is derived from an EMBL/GenBank/DDBJ whole genome shotgun (WGS) entry which is preliminary data.</text>
</comment>
<dbReference type="InterPro" id="IPR019826">
    <property type="entry name" value="Carboxylesterase_B_AS"/>
</dbReference>
<reference evidence="4 5" key="1">
    <citation type="submission" date="2016-10" db="EMBL/GenBank/DDBJ databases">
        <title>Genome sequence of the basidiomycete white-rot fungus Trametes pubescens.</title>
        <authorList>
            <person name="Makela M.R."/>
            <person name="Granchi Z."/>
            <person name="Peng M."/>
            <person name="De Vries R.P."/>
            <person name="Grigoriev I."/>
            <person name="Riley R."/>
            <person name="Hilden K."/>
        </authorList>
    </citation>
    <scope>NUCLEOTIDE SEQUENCE [LARGE SCALE GENOMIC DNA]</scope>
    <source>
        <strain evidence="4 5">FBCC735</strain>
    </source>
</reference>
<dbReference type="InterPro" id="IPR019819">
    <property type="entry name" value="Carboxylesterase_B_CS"/>
</dbReference>
<feature type="domain" description="Carboxylesterase type B" evidence="3">
    <location>
        <begin position="199"/>
        <end position="671"/>
    </location>
</feature>
<dbReference type="Gene3D" id="3.40.50.1820">
    <property type="entry name" value="alpha/beta hydrolase"/>
    <property type="match status" value="1"/>
</dbReference>
<dbReference type="Pfam" id="PF00135">
    <property type="entry name" value="COesterase"/>
    <property type="match status" value="1"/>
</dbReference>
<organism evidence="4 5">
    <name type="scientific">Trametes pubescens</name>
    <name type="common">White-rot fungus</name>
    <dbReference type="NCBI Taxonomy" id="154538"/>
    <lineage>
        <taxon>Eukaryota</taxon>
        <taxon>Fungi</taxon>
        <taxon>Dikarya</taxon>
        <taxon>Basidiomycota</taxon>
        <taxon>Agaricomycotina</taxon>
        <taxon>Agaricomycetes</taxon>
        <taxon>Polyporales</taxon>
        <taxon>Polyporaceae</taxon>
        <taxon>Trametes</taxon>
    </lineage>
</organism>
<dbReference type="GO" id="GO:0016787">
    <property type="term" value="F:hydrolase activity"/>
    <property type="evidence" value="ECO:0007669"/>
    <property type="project" value="UniProtKB-KW"/>
</dbReference>
<dbReference type="OMA" id="IEFRCLD"/>
<evidence type="ECO:0000256" key="1">
    <source>
        <dbReference type="ARBA" id="ARBA00005964"/>
    </source>
</evidence>
<dbReference type="PROSITE" id="PS00941">
    <property type="entry name" value="CARBOXYLESTERASE_B_2"/>
    <property type="match status" value="1"/>
</dbReference>
<dbReference type="InterPro" id="IPR029058">
    <property type="entry name" value="AB_hydrolase_fold"/>
</dbReference>
<proteinExistence type="inferred from homology"/>
<dbReference type="Proteomes" id="UP000184267">
    <property type="component" value="Unassembled WGS sequence"/>
</dbReference>
<evidence type="ECO:0000313" key="5">
    <source>
        <dbReference type="Proteomes" id="UP000184267"/>
    </source>
</evidence>
<dbReference type="PANTHER" id="PTHR43142:SF3">
    <property type="entry name" value="PUTATIVE (AFU_ORTHOLOGUE AFUA_3G09070)-RELATED"/>
    <property type="match status" value="1"/>
</dbReference>
<keyword evidence="2" id="KW-0378">Hydrolase</keyword>
<sequence>MDMRDGVYNALGVRLAGHAPELAPDDMQPLFSFASLAFAGLLAAPLVCAAAVPSLASLSSDVSLLYNNDLDVFTAPTHRSALLLSTPRVQRGAADACATLGETLLPVNKTFFTNDLALSLQYQTFQRNFPPNQAFWVANEGRICQVVNAQGIVSSSVTCLRGLPALCSQSAGFRAAATAESSLTVHSKDLTITGFRDQTSFKFLGIPYANPPVRFEYPTAYTGNKTIDARNFRSQCIQAGTTSGSEDCLFLNIWTPFIPSSTSRTPLKAVMFWIHGGAFTGGTGSDSTFEGSSLASRGDVVLVTINYRLSTLGFLALDDGKTNGNFGIADQIAALEWVQEHIAAFGGDKDRITIFGQSAGAASVRALMGSPKAIGKYAAAVPMSNLAGANYATTYSLYYTIPEEVSLVANPILAAVGCNATGTDALACMRAADPHTLVNLPTVARFLVVDGTFITSKQLPLDLSGPVANVHTMMGFMRDDGAAFIGFPASGNLTAGLLGSSLNTTVVNNPLFPEPSGQNATLNVFNVTAGVTTDVEFRCLDQATAFSGVSHNLFKNVWFYEFNRSYQTPGFSPNFPVCEAPITADHPFGDTSQEYFKCHSGELYYVFGSLPETLPYRDAQDLPFMQRMVDIWSSFARTFDPNPDPRFLAARGFTGTAQQLARESRWEPVTKASLHGAPVRELQWDSVMTPFGSQAQCQFLGFPLTFYG</sequence>
<dbReference type="PROSITE" id="PS00122">
    <property type="entry name" value="CARBOXYLESTERASE_B_1"/>
    <property type="match status" value="1"/>
</dbReference>